<dbReference type="Proteomes" id="UP001519310">
    <property type="component" value="Unassembled WGS sequence"/>
</dbReference>
<feature type="transmembrane region" description="Helical" evidence="1">
    <location>
        <begin position="6"/>
        <end position="31"/>
    </location>
</feature>
<keyword evidence="1" id="KW-0472">Membrane</keyword>
<reference evidence="2 3" key="1">
    <citation type="submission" date="2021-03" db="EMBL/GenBank/DDBJ databases">
        <title>Genomic Encyclopedia of Type Strains, Phase IV (KMG-IV): sequencing the most valuable type-strain genomes for metagenomic binning, comparative biology and taxonomic classification.</title>
        <authorList>
            <person name="Goeker M."/>
        </authorList>
    </citation>
    <scope>NUCLEOTIDE SEQUENCE [LARGE SCALE GENOMIC DNA]</scope>
    <source>
        <strain evidence="2 3">DSM 40526</strain>
    </source>
</reference>
<evidence type="ECO:0000313" key="3">
    <source>
        <dbReference type="Proteomes" id="UP001519310"/>
    </source>
</evidence>
<name>A0ABS4L3P1_STRAV</name>
<feature type="non-terminal residue" evidence="2">
    <location>
        <position position="1"/>
    </location>
</feature>
<evidence type="ECO:0000313" key="2">
    <source>
        <dbReference type="EMBL" id="MBP2036714.1"/>
    </source>
</evidence>
<organism evidence="2 3">
    <name type="scientific">Streptomyces avidinii</name>
    <dbReference type="NCBI Taxonomy" id="1895"/>
    <lineage>
        <taxon>Bacteria</taxon>
        <taxon>Bacillati</taxon>
        <taxon>Actinomycetota</taxon>
        <taxon>Actinomycetes</taxon>
        <taxon>Kitasatosporales</taxon>
        <taxon>Streptomycetaceae</taxon>
        <taxon>Streptomyces</taxon>
    </lineage>
</organism>
<comment type="caution">
    <text evidence="2">The sequence shown here is derived from an EMBL/GenBank/DDBJ whole genome shotgun (WGS) entry which is preliminary data.</text>
</comment>
<sequence>ANTDIHAGITTAVIVNTAIVVVGTLTTALFLRTEQSR</sequence>
<keyword evidence="3" id="KW-1185">Reference proteome</keyword>
<dbReference type="EMBL" id="JAGGLQ010000004">
    <property type="protein sequence ID" value="MBP2036714.1"/>
    <property type="molecule type" value="Genomic_DNA"/>
</dbReference>
<gene>
    <name evidence="2" type="ORF">J2Z77_002514</name>
</gene>
<keyword evidence="1" id="KW-0812">Transmembrane</keyword>
<proteinExistence type="predicted"/>
<evidence type="ECO:0008006" key="4">
    <source>
        <dbReference type="Google" id="ProtNLM"/>
    </source>
</evidence>
<accession>A0ABS4L3P1</accession>
<keyword evidence="1" id="KW-1133">Transmembrane helix</keyword>
<protein>
    <recommendedName>
        <fullName evidence="4">ABC transporter permease</fullName>
    </recommendedName>
</protein>
<evidence type="ECO:0000256" key="1">
    <source>
        <dbReference type="SAM" id="Phobius"/>
    </source>
</evidence>